<keyword evidence="3 6" id="KW-0460">Magnesium</keyword>
<dbReference type="Gene3D" id="3.40.50.1220">
    <property type="entry name" value="TPP-binding domain"/>
    <property type="match status" value="1"/>
</dbReference>
<dbReference type="SUPFAM" id="SSF52518">
    <property type="entry name" value="Thiamin diphosphate-binding fold (THDP-binding)"/>
    <property type="match status" value="2"/>
</dbReference>
<evidence type="ECO:0000313" key="9">
    <source>
        <dbReference type="EMBL" id="SHN34209.1"/>
    </source>
</evidence>
<evidence type="ECO:0000256" key="5">
    <source>
        <dbReference type="ARBA" id="ARBA00023211"/>
    </source>
</evidence>
<comment type="catalytic activity">
    <reaction evidence="6">
        <text>isochorismate + 2-oxoglutarate + H(+) = 5-enolpyruvoyl-6-hydroxy-2-succinyl-cyclohex-3-ene-1-carboxylate + CO2</text>
        <dbReference type="Rhea" id="RHEA:25593"/>
        <dbReference type="ChEBI" id="CHEBI:15378"/>
        <dbReference type="ChEBI" id="CHEBI:16526"/>
        <dbReference type="ChEBI" id="CHEBI:16810"/>
        <dbReference type="ChEBI" id="CHEBI:29780"/>
        <dbReference type="ChEBI" id="CHEBI:58818"/>
        <dbReference type="EC" id="2.2.1.9"/>
    </reaction>
</comment>
<dbReference type="PANTHER" id="PTHR42916:SF1">
    <property type="entry name" value="PROTEIN PHYLLO, CHLOROPLASTIC"/>
    <property type="match status" value="1"/>
</dbReference>
<evidence type="ECO:0000259" key="7">
    <source>
        <dbReference type="Pfam" id="PF02776"/>
    </source>
</evidence>
<keyword evidence="5 6" id="KW-0464">Manganese</keyword>
<dbReference type="PANTHER" id="PTHR42916">
    <property type="entry name" value="2-SUCCINYL-5-ENOLPYRUVYL-6-HYDROXY-3-CYCLOHEXENE-1-CARBOXYLATE SYNTHASE"/>
    <property type="match status" value="1"/>
</dbReference>
<evidence type="ECO:0000256" key="6">
    <source>
        <dbReference type="HAMAP-Rule" id="MF_01659"/>
    </source>
</evidence>
<dbReference type="PIRSF" id="PIRSF004983">
    <property type="entry name" value="MenD"/>
    <property type="match status" value="1"/>
</dbReference>
<feature type="domain" description="Thiamine pyrophosphate enzyme N-terminal TPP-binding" evidence="7">
    <location>
        <begin position="8"/>
        <end position="119"/>
    </location>
</feature>
<evidence type="ECO:0000256" key="3">
    <source>
        <dbReference type="ARBA" id="ARBA00022842"/>
    </source>
</evidence>
<dbReference type="GO" id="GO:0000287">
    <property type="term" value="F:magnesium ion binding"/>
    <property type="evidence" value="ECO:0007669"/>
    <property type="project" value="UniProtKB-UniRule"/>
</dbReference>
<comment type="subunit">
    <text evidence="6">Homodimer.</text>
</comment>
<accession>A0A1M7QRE8</accession>
<dbReference type="EMBL" id="FRCY01000022">
    <property type="protein sequence ID" value="SHN34209.1"/>
    <property type="molecule type" value="Genomic_DNA"/>
</dbReference>
<keyword evidence="2 6" id="KW-0479">Metal-binding</keyword>
<keyword evidence="6" id="KW-0474">Menaquinone biosynthesis</keyword>
<dbReference type="InterPro" id="IPR004433">
    <property type="entry name" value="MenaQ_synth_MenD"/>
</dbReference>
<dbReference type="NCBIfam" id="TIGR00173">
    <property type="entry name" value="menD"/>
    <property type="match status" value="1"/>
</dbReference>
<dbReference type="InterPro" id="IPR032264">
    <property type="entry name" value="MenD_middle"/>
</dbReference>
<dbReference type="HAMAP" id="MF_01659">
    <property type="entry name" value="MenD"/>
    <property type="match status" value="1"/>
</dbReference>
<organism evidence="9 10">
    <name type="scientific">Cyclobacterium lianum</name>
    <dbReference type="NCBI Taxonomy" id="388280"/>
    <lineage>
        <taxon>Bacteria</taxon>
        <taxon>Pseudomonadati</taxon>
        <taxon>Bacteroidota</taxon>
        <taxon>Cytophagia</taxon>
        <taxon>Cytophagales</taxon>
        <taxon>Cyclobacteriaceae</taxon>
        <taxon>Cyclobacterium</taxon>
    </lineage>
</organism>
<protein>
    <recommendedName>
        <fullName evidence="6">2-succinyl-5-enolpyruvyl-6-hydroxy-3-cyclohexene-1-carboxylate synthase</fullName>
        <shortName evidence="6">SEPHCHC synthase</shortName>
        <ecNumber evidence="6">2.2.1.9</ecNumber>
    </recommendedName>
    <alternativeName>
        <fullName evidence="6">Menaquinone biosynthesis protein MenD</fullName>
    </alternativeName>
</protein>
<keyword evidence="4 6" id="KW-0786">Thiamine pyrophosphate</keyword>
<dbReference type="STRING" id="388280.SAMN04488057_12262"/>
<dbReference type="Gene3D" id="3.40.50.970">
    <property type="match status" value="2"/>
</dbReference>
<reference evidence="9 10" key="1">
    <citation type="submission" date="2016-11" db="EMBL/GenBank/DDBJ databases">
        <authorList>
            <person name="Jaros S."/>
            <person name="Januszkiewicz K."/>
            <person name="Wedrychowicz H."/>
        </authorList>
    </citation>
    <scope>NUCLEOTIDE SEQUENCE [LARGE SCALE GENOMIC DNA]</scope>
    <source>
        <strain evidence="9 10">CGMCC 1.6102</strain>
    </source>
</reference>
<dbReference type="InterPro" id="IPR012001">
    <property type="entry name" value="Thiamin_PyroP_enz_TPP-bd_dom"/>
</dbReference>
<comment type="pathway">
    <text evidence="6">Quinol/quinone metabolism; 1,4-dihydroxy-2-naphthoate biosynthesis; 1,4-dihydroxy-2-naphthoate from chorismate: step 2/7.</text>
</comment>
<dbReference type="AlphaFoldDB" id="A0A1M7QRE8"/>
<dbReference type="Pfam" id="PF16582">
    <property type="entry name" value="TPP_enzyme_M_2"/>
    <property type="match status" value="1"/>
</dbReference>
<dbReference type="EC" id="2.2.1.9" evidence="6"/>
<dbReference type="Proteomes" id="UP000184513">
    <property type="component" value="Unassembled WGS sequence"/>
</dbReference>
<evidence type="ECO:0000256" key="4">
    <source>
        <dbReference type="ARBA" id="ARBA00023052"/>
    </source>
</evidence>
<evidence type="ECO:0000313" key="10">
    <source>
        <dbReference type="Proteomes" id="UP000184513"/>
    </source>
</evidence>
<comment type="pathway">
    <text evidence="6">Quinol/quinone metabolism; menaquinone biosynthesis.</text>
</comment>
<dbReference type="UniPathway" id="UPA01057">
    <property type="reaction ID" value="UER00164"/>
</dbReference>
<comment type="cofactor">
    <cofactor evidence="6">
        <name>thiamine diphosphate</name>
        <dbReference type="ChEBI" id="CHEBI:58937"/>
    </cofactor>
    <text evidence="6">Binds 1 thiamine pyrophosphate per subunit.</text>
</comment>
<comment type="similarity">
    <text evidence="6">Belongs to the TPP enzyme family. MenD subfamily.</text>
</comment>
<comment type="function">
    <text evidence="6">Catalyzes the thiamine diphosphate-dependent decarboxylation of 2-oxoglutarate and the subsequent addition of the resulting succinic semialdehyde-thiamine pyrophosphate anion to isochorismate to yield 2-succinyl-5-enolpyruvyl-6-hydroxy-3-cyclohexene-1-carboxylate (SEPHCHC).</text>
</comment>
<comment type="cofactor">
    <cofactor evidence="6">
        <name>Mg(2+)</name>
        <dbReference type="ChEBI" id="CHEBI:18420"/>
    </cofactor>
    <cofactor evidence="6">
        <name>Mn(2+)</name>
        <dbReference type="ChEBI" id="CHEBI:29035"/>
    </cofactor>
</comment>
<keyword evidence="10" id="KW-1185">Reference proteome</keyword>
<proteinExistence type="inferred from homology"/>
<dbReference type="OrthoDB" id="9791859at2"/>
<dbReference type="InterPro" id="IPR029061">
    <property type="entry name" value="THDP-binding"/>
</dbReference>
<dbReference type="GO" id="GO:0009234">
    <property type="term" value="P:menaquinone biosynthetic process"/>
    <property type="evidence" value="ECO:0007669"/>
    <property type="project" value="UniProtKB-UniRule"/>
</dbReference>
<sequence length="574" mass="63334">MILPQITHLVSICAKSGISEAILSPGSRCAPLSLAFIRHPEVHCRTISDERSAAFIALGMAQQLGKPVVLVCTSGSAALNYGPAIAEAFYQQVPLLVLTADRPAEWIDQWDGQTIHQQNMYGSHVKGSFNFPDDASLPDKLWHSKRIAKEAIALAGSYPPGPVHINIPLREPFYPLPEESYNFEITALEPSLELESGNLPAGNELSQSVKDQLKSFKRILLLPGQQVPHAGIRKTLAALVKVQKAVLVTDVISNMAQEGAVVHHDFFGLQPENHNEMAPDLLITFGKSILSKPLKKFLRACPLSHWHIQPAGQVPDSFQHLNRIIRLQPEVFLEYLLEEGPVIDSVFRQNWEKKNSVVKKHLPQLIAKAAFGELSALSCLLAAMPAGGKLHLANSMAVRNVNFLGLGVQETEVICNRGTSGIDGSNSTAVGCTFTTKAPVTLITGDMAFFYDRNAFWHQYPIANLRIVLFNNHGGGIFRMIEGPANLPELEEYFETHQHLEAKNLAGEMGFDYTSINSISQLNVCLKDFFHDSLKPKIMEIKSSAETNRQTLKAIQQKLQKAINTEKGADHKKM</sequence>
<keyword evidence="1 6" id="KW-0808">Transferase</keyword>
<name>A0A1M7QRE8_9BACT</name>
<evidence type="ECO:0000259" key="8">
    <source>
        <dbReference type="Pfam" id="PF16582"/>
    </source>
</evidence>
<gene>
    <name evidence="6" type="primary">menD</name>
    <name evidence="9" type="ORF">SAMN04488057_12262</name>
</gene>
<dbReference type="Pfam" id="PF02776">
    <property type="entry name" value="TPP_enzyme_N"/>
    <property type="match status" value="1"/>
</dbReference>
<dbReference type="GO" id="GO:0030976">
    <property type="term" value="F:thiamine pyrophosphate binding"/>
    <property type="evidence" value="ECO:0007669"/>
    <property type="project" value="UniProtKB-UniRule"/>
</dbReference>
<dbReference type="RefSeq" id="WP_073098066.1">
    <property type="nucleotide sequence ID" value="NZ_FRCY01000022.1"/>
</dbReference>
<evidence type="ECO:0000256" key="2">
    <source>
        <dbReference type="ARBA" id="ARBA00022723"/>
    </source>
</evidence>
<evidence type="ECO:0000256" key="1">
    <source>
        <dbReference type="ARBA" id="ARBA00022679"/>
    </source>
</evidence>
<dbReference type="GO" id="GO:0070204">
    <property type="term" value="F:2-succinyl-5-enolpyruvyl-6-hydroxy-3-cyclohexene-1-carboxylic-acid synthase activity"/>
    <property type="evidence" value="ECO:0007669"/>
    <property type="project" value="UniProtKB-UniRule"/>
</dbReference>
<dbReference type="UniPathway" id="UPA00079"/>
<dbReference type="CDD" id="cd07037">
    <property type="entry name" value="TPP_PYR_MenD"/>
    <property type="match status" value="1"/>
</dbReference>
<dbReference type="CDD" id="cd02009">
    <property type="entry name" value="TPP_SHCHC_synthase"/>
    <property type="match status" value="1"/>
</dbReference>
<dbReference type="GO" id="GO:0030145">
    <property type="term" value="F:manganese ion binding"/>
    <property type="evidence" value="ECO:0007669"/>
    <property type="project" value="UniProtKB-UniRule"/>
</dbReference>
<feature type="domain" description="Menaquinone biosynthesis protein MenD middle" evidence="8">
    <location>
        <begin position="245"/>
        <end position="391"/>
    </location>
</feature>